<gene>
    <name evidence="2" type="ORF">SAMEA4475696_01003</name>
</gene>
<dbReference type="SUPFAM" id="SSF53474">
    <property type="entry name" value="alpha/beta-Hydrolases"/>
    <property type="match status" value="1"/>
</dbReference>
<keyword evidence="3" id="KW-1185">Reference proteome</keyword>
<dbReference type="STRING" id="1121387.GCA_000429885_01084"/>
<name>A0A239VE63_9MICO</name>
<evidence type="ECO:0000313" key="3">
    <source>
        <dbReference type="Proteomes" id="UP000242637"/>
    </source>
</evidence>
<dbReference type="GeneID" id="63459244"/>
<organism evidence="2 3">
    <name type="scientific">Dermatophilus congolensis</name>
    <dbReference type="NCBI Taxonomy" id="1863"/>
    <lineage>
        <taxon>Bacteria</taxon>
        <taxon>Bacillati</taxon>
        <taxon>Actinomycetota</taxon>
        <taxon>Actinomycetes</taxon>
        <taxon>Micrococcales</taxon>
        <taxon>Dermatophilaceae</taxon>
        <taxon>Dermatophilus</taxon>
    </lineage>
</organism>
<sequence>MRARLFGVVVHPWMTQDPEGFVWLAQVVRQRGREMSRGVGMVQEVLGGVADEGVSPELVGVFAAIEQAASACEVLAQALGEHGVQVARLVGELESLPVGRWWQVGRLRDELRVHTDALSQVDVRVRELVQECVRGVPRAGVRRWSQVLGVVGVGGEVAVGSRVECAGLALPVLRVAVLGDPGVRVRFAREGLESVGLGVPLGVGAAMRVVELAEGAGVGGVECEAARAAVVRMRGQLGGVQVGVRVVEEVRAALVALGWQGRERLVLLWPRVVGALPGADPLLRGRANASVIRAELGRARVVDVELEARAVARRVGDASSVLRRARSWLLSVYTGVEQARTWVALRTDYPWFVRRDLRARVRLWLRLLMERPGGRARCVWAFDAVGVGHVVELIGCWDERTRNVVVFVPGTGSGMYGFHMPERSCRVLVESDLSGRTAALCWVGDEFPTGIVNESSSGRFAVSAGRALVSDVVALGVPGGSVGVRVTVVGHSYGAAMVGAAERVGLPADVVVHLGSAGAGPGVRSVADYARWDVWGRVRRVRRFVCTAPGDPVRWVFLLSGVGVAPLGVDPRGLVGVEVFGAGVWEEEVGGHRVGECVSGAAGHMGVMTPGTTAFRRVCEIARGVEPC</sequence>
<dbReference type="Pfam" id="PF06259">
    <property type="entry name" value="Abhydrolase_8"/>
    <property type="match status" value="1"/>
</dbReference>
<proteinExistence type="predicted"/>
<dbReference type="Proteomes" id="UP000242637">
    <property type="component" value="Chromosome 1"/>
</dbReference>
<dbReference type="OrthoDB" id="4892048at2"/>
<dbReference type="EMBL" id="LT906453">
    <property type="protein sequence ID" value="SNV20422.1"/>
    <property type="molecule type" value="Genomic_DNA"/>
</dbReference>
<accession>A0A239VE63</accession>
<dbReference type="AlphaFoldDB" id="A0A239VE63"/>
<feature type="domain" description="DUF1023" evidence="1">
    <location>
        <begin position="390"/>
        <end position="519"/>
    </location>
</feature>
<reference evidence="2 3" key="1">
    <citation type="submission" date="2017-06" db="EMBL/GenBank/DDBJ databases">
        <authorList>
            <consortium name="Pathogen Informatics"/>
        </authorList>
    </citation>
    <scope>NUCLEOTIDE SEQUENCE [LARGE SCALE GENOMIC DNA]</scope>
    <source>
        <strain evidence="2 3">NCTC13039</strain>
    </source>
</reference>
<evidence type="ECO:0000313" key="2">
    <source>
        <dbReference type="EMBL" id="SNV20422.1"/>
    </source>
</evidence>
<evidence type="ECO:0000259" key="1">
    <source>
        <dbReference type="Pfam" id="PF06259"/>
    </source>
</evidence>
<protein>
    <recommendedName>
        <fullName evidence="1">DUF1023 domain-containing protein</fullName>
    </recommendedName>
</protein>
<dbReference type="KEGG" id="dco:SAMEA4475696_1003"/>
<dbReference type="RefSeq" id="WP_154657623.1">
    <property type="nucleotide sequence ID" value="NZ_LT906453.1"/>
</dbReference>
<dbReference type="InterPro" id="IPR010427">
    <property type="entry name" value="DUF1023"/>
</dbReference>
<dbReference type="InterPro" id="IPR029058">
    <property type="entry name" value="AB_hydrolase_fold"/>
</dbReference>